<sequence>MVVYSLYIIHWPETHLDYSRSELLLHRSYNNSLPDQTLVLQNFENAYKNLLPEERTPFIHSRGINYVYMRGDNDIILIAVTKKNINAMSTVVFLHNFYGILFHYICDMARKQKTSQEDLRIGAKLSKEVIMDSSTLIFELLDECMDFGIVQVTDYKILREYIKVEANLPKLGHYGEQRDEYSSESDIEVGDKSDHKRKQAKDKIKKVKSTHNQAVNADIIDTDTSYINTSVLRATSSAISWRPKGIFYPKNEIYIDIIENCEFLFSLSTNSIKRNEVYGRCLVKCYLSGMPVCKLGFNEKYISGIDNEDEYMIYEDPKNGDTVRSDNQLKLEDSNLTVDGDDENLSEDGIEEGLDDIKSTVELGDEDTKTTDDIVSENIPNENHRKRKKKNHRIPIRNIQFHQCIELASVYKENIINFIPPDDKFVLMTYHVEQQKQKRKLPLIMVKPTYRILKSSNKLQIMCILSTNFKKRLHCRNLIIKIPINPHLIRLDHEANEFSDGMKFKAEIGNVSYKIDSSELFWYVDNVNGKIGAMKMMAEMALASKDNDTLTSEAVQDSLNNKYMQQSDAIEDSDDDTEAKEDLDRYYGVNGAVSSLSKRIQKSIKFSQDFNHVKCSFNIPMLSYSGLKLTYLKVAEEQMKYTCFPWVRYITESNSDTHSSNKVEDESLSTRDCNYNFELGLNCFQFVD</sequence>
<dbReference type="OMA" id="WVRYKTI"/>
<dbReference type="eggNOG" id="KOG0937">
    <property type="taxonomic scope" value="Eukaryota"/>
</dbReference>
<dbReference type="Gene3D" id="2.60.40.1170">
    <property type="entry name" value="Mu homology domain, subdomain B"/>
    <property type="match status" value="1"/>
</dbReference>
<evidence type="ECO:0000256" key="2">
    <source>
        <dbReference type="ARBA" id="ARBA00022448"/>
    </source>
</evidence>
<dbReference type="InParanoid" id="Q6BIP8"/>
<dbReference type="OrthoDB" id="10259133at2759"/>
<dbReference type="GO" id="GO:0006886">
    <property type="term" value="P:intracellular protein transport"/>
    <property type="evidence" value="ECO:0007669"/>
    <property type="project" value="InterPro"/>
</dbReference>
<dbReference type="InterPro" id="IPR011012">
    <property type="entry name" value="Longin-like_dom_sf"/>
</dbReference>
<dbReference type="GeneID" id="2904807"/>
<keyword evidence="2" id="KW-0813">Transport</keyword>
<dbReference type="Pfam" id="PF00928">
    <property type="entry name" value="Adap_comp_sub"/>
    <property type="match status" value="1"/>
</dbReference>
<organism evidence="6 7">
    <name type="scientific">Debaryomyces hansenii (strain ATCC 36239 / CBS 767 / BCRC 21394 / JCM 1990 / NBRC 0083 / IGC 2968)</name>
    <name type="common">Yeast</name>
    <name type="synonym">Torulaspora hansenii</name>
    <dbReference type="NCBI Taxonomy" id="284592"/>
    <lineage>
        <taxon>Eukaryota</taxon>
        <taxon>Fungi</taxon>
        <taxon>Dikarya</taxon>
        <taxon>Ascomycota</taxon>
        <taxon>Saccharomycotina</taxon>
        <taxon>Pichiomycetes</taxon>
        <taxon>Debaryomycetaceae</taxon>
        <taxon>Debaryomyces</taxon>
    </lineage>
</organism>
<dbReference type="EMBL" id="CR382139">
    <property type="protein sequence ID" value="CAG90386.2"/>
    <property type="molecule type" value="Genomic_DNA"/>
</dbReference>
<dbReference type="InterPro" id="IPR028565">
    <property type="entry name" value="MHD"/>
</dbReference>
<reference evidence="6 7" key="1">
    <citation type="journal article" date="2004" name="Nature">
        <title>Genome evolution in yeasts.</title>
        <authorList>
            <consortium name="Genolevures"/>
            <person name="Dujon B."/>
            <person name="Sherman D."/>
            <person name="Fischer G."/>
            <person name="Durrens P."/>
            <person name="Casaregola S."/>
            <person name="Lafontaine I."/>
            <person name="de Montigny J."/>
            <person name="Marck C."/>
            <person name="Neuveglise C."/>
            <person name="Talla E."/>
            <person name="Goffard N."/>
            <person name="Frangeul L."/>
            <person name="Aigle M."/>
            <person name="Anthouard V."/>
            <person name="Babour A."/>
            <person name="Barbe V."/>
            <person name="Barnay S."/>
            <person name="Blanchin S."/>
            <person name="Beckerich J.M."/>
            <person name="Beyne E."/>
            <person name="Bleykasten C."/>
            <person name="Boisrame A."/>
            <person name="Boyer J."/>
            <person name="Cattolico L."/>
            <person name="Confanioleri F."/>
            <person name="de Daruvar A."/>
            <person name="Despons L."/>
            <person name="Fabre E."/>
            <person name="Fairhead C."/>
            <person name="Ferry-Dumazet H."/>
            <person name="Groppi A."/>
            <person name="Hantraye F."/>
            <person name="Hennequin C."/>
            <person name="Jauniaux N."/>
            <person name="Joyet P."/>
            <person name="Kachouri R."/>
            <person name="Kerrest A."/>
            <person name="Koszul R."/>
            <person name="Lemaire M."/>
            <person name="Lesur I."/>
            <person name="Ma L."/>
            <person name="Muller H."/>
            <person name="Nicaud J.M."/>
            <person name="Nikolski M."/>
            <person name="Oztas S."/>
            <person name="Ozier-Kalogeropoulos O."/>
            <person name="Pellenz S."/>
            <person name="Potier S."/>
            <person name="Richard G.F."/>
            <person name="Straub M.L."/>
            <person name="Suleau A."/>
            <person name="Swennene D."/>
            <person name="Tekaia F."/>
            <person name="Wesolowski-Louvel M."/>
            <person name="Westhof E."/>
            <person name="Wirth B."/>
            <person name="Zeniou-Meyer M."/>
            <person name="Zivanovic I."/>
            <person name="Bolotin-Fukuhara M."/>
            <person name="Thierry A."/>
            <person name="Bouchier C."/>
            <person name="Caudron B."/>
            <person name="Scarpelli C."/>
            <person name="Gaillardin C."/>
            <person name="Weissenbach J."/>
            <person name="Wincker P."/>
            <person name="Souciet J.L."/>
        </authorList>
    </citation>
    <scope>NUCLEOTIDE SEQUENCE [LARGE SCALE GENOMIC DNA]</scope>
    <source>
        <strain evidence="7">ATCC 36239 / CBS 767 / BCRC 21394 / JCM 1990 / NBRC 0083 / IGC 2968</strain>
    </source>
</reference>
<evidence type="ECO:0000259" key="5">
    <source>
        <dbReference type="PROSITE" id="PS51072"/>
    </source>
</evidence>
<dbReference type="GO" id="GO:0012505">
    <property type="term" value="C:endomembrane system"/>
    <property type="evidence" value="ECO:0007669"/>
    <property type="project" value="UniProtKB-SubCell"/>
</dbReference>
<keyword evidence="7" id="KW-1185">Reference proteome</keyword>
<dbReference type="Gene3D" id="3.30.450.60">
    <property type="match status" value="1"/>
</dbReference>
<evidence type="ECO:0000313" key="6">
    <source>
        <dbReference type="EMBL" id="CAG90386.2"/>
    </source>
</evidence>
<accession>Q6BIP8</accession>
<dbReference type="GO" id="GO:0016192">
    <property type="term" value="P:vesicle-mediated transport"/>
    <property type="evidence" value="ECO:0007669"/>
    <property type="project" value="InterPro"/>
</dbReference>
<keyword evidence="4" id="KW-0472">Membrane</keyword>
<comment type="subcellular location">
    <subcellularLocation>
        <location evidence="1">Endomembrane system</location>
    </subcellularLocation>
</comment>
<dbReference type="InterPro" id="IPR027200">
    <property type="entry name" value="Apm2_N"/>
</dbReference>
<dbReference type="InterPro" id="IPR036168">
    <property type="entry name" value="AP2_Mu_C_sf"/>
</dbReference>
<dbReference type="PROSITE" id="PS51072">
    <property type="entry name" value="MHD"/>
    <property type="match status" value="1"/>
</dbReference>
<evidence type="ECO:0000313" key="7">
    <source>
        <dbReference type="Proteomes" id="UP000000599"/>
    </source>
</evidence>
<dbReference type="Proteomes" id="UP000000599">
    <property type="component" value="Chromosome G"/>
</dbReference>
<dbReference type="VEuPathDB" id="FungiDB:DEHA2G08646g"/>
<dbReference type="RefSeq" id="XP_461923.2">
    <property type="nucleotide sequence ID" value="XM_461923.1"/>
</dbReference>
<protein>
    <submittedName>
        <fullName evidence="6">DEHA2G08646p</fullName>
    </submittedName>
</protein>
<dbReference type="InterPro" id="IPR050431">
    <property type="entry name" value="Adaptor_comp_med_subunit"/>
</dbReference>
<dbReference type="InterPro" id="IPR018240">
    <property type="entry name" value="Clathrin_mu_CS"/>
</dbReference>
<keyword evidence="3" id="KW-0653">Protein transport</keyword>
<dbReference type="SUPFAM" id="SSF49447">
    <property type="entry name" value="Second domain of Mu2 adaptin subunit (ap50) of ap2 adaptor"/>
    <property type="match status" value="1"/>
</dbReference>
<gene>
    <name evidence="6" type="ordered locus">DEHA2G08646g</name>
</gene>
<dbReference type="STRING" id="284592.Q6BIP8"/>
<dbReference type="AlphaFoldDB" id="Q6BIP8"/>
<evidence type="ECO:0000256" key="4">
    <source>
        <dbReference type="ARBA" id="ARBA00023136"/>
    </source>
</evidence>
<evidence type="ECO:0000256" key="1">
    <source>
        <dbReference type="ARBA" id="ARBA00004308"/>
    </source>
</evidence>
<dbReference type="FunCoup" id="Q6BIP8">
    <property type="interactions" value="69"/>
</dbReference>
<dbReference type="PANTHER" id="PTHR10529">
    <property type="entry name" value="AP COMPLEX SUBUNIT MU"/>
    <property type="match status" value="1"/>
</dbReference>
<name>Q6BIP8_DEBHA</name>
<dbReference type="HOGENOM" id="CLU_026996_0_2_1"/>
<dbReference type="CDD" id="cd14828">
    <property type="entry name" value="AP_Mu_N"/>
    <property type="match status" value="1"/>
</dbReference>
<dbReference type="SUPFAM" id="SSF64356">
    <property type="entry name" value="SNARE-like"/>
    <property type="match status" value="1"/>
</dbReference>
<dbReference type="GO" id="GO:0030131">
    <property type="term" value="C:clathrin adaptor complex"/>
    <property type="evidence" value="ECO:0007669"/>
    <property type="project" value="InterPro"/>
</dbReference>
<proteinExistence type="predicted"/>
<dbReference type="KEGG" id="dha:DEHA2G08646g"/>
<evidence type="ECO:0000256" key="3">
    <source>
        <dbReference type="ARBA" id="ARBA00022927"/>
    </source>
</evidence>
<feature type="domain" description="MHD" evidence="5">
    <location>
        <begin position="250"/>
        <end position="660"/>
    </location>
</feature>
<dbReference type="PROSITE" id="PS00990">
    <property type="entry name" value="CLAT_ADAPTOR_M_1"/>
    <property type="match status" value="1"/>
</dbReference>